<dbReference type="AlphaFoldDB" id="A0A915KXE8"/>
<protein>
    <submittedName>
        <fullName evidence="2">Uncharacterized protein</fullName>
    </submittedName>
</protein>
<evidence type="ECO:0000313" key="2">
    <source>
        <dbReference type="WBParaSite" id="nRc.2.0.1.t42185-RA"/>
    </source>
</evidence>
<proteinExistence type="predicted"/>
<reference evidence="2" key="1">
    <citation type="submission" date="2022-11" db="UniProtKB">
        <authorList>
            <consortium name="WormBaseParasite"/>
        </authorList>
    </citation>
    <scope>IDENTIFICATION</scope>
</reference>
<accession>A0A915KXE8</accession>
<keyword evidence="1" id="KW-1185">Reference proteome</keyword>
<sequence length="170" mass="19465">MKIQYKEIYTDRFSADLSLAFDLVVDFDFCTSDSYFFVVVLGTVFFDFSTTSDAILPLKSASHLNFDDVFSSPYFNDWSTVGASFFSENDEKELLTRKLGQIVQSDLQRLRRVTPTIPFTRLSRYPVTPTFPRPGVVISDYWHMSGIKITITPTVASFRECVSFKNLSKL</sequence>
<dbReference type="Proteomes" id="UP000887565">
    <property type="component" value="Unplaced"/>
</dbReference>
<name>A0A915KXE8_ROMCU</name>
<dbReference type="WBParaSite" id="nRc.2.0.1.t42185-RA">
    <property type="protein sequence ID" value="nRc.2.0.1.t42185-RA"/>
    <property type="gene ID" value="nRc.2.0.1.g42185"/>
</dbReference>
<organism evidence="1 2">
    <name type="scientific">Romanomermis culicivorax</name>
    <name type="common">Nematode worm</name>
    <dbReference type="NCBI Taxonomy" id="13658"/>
    <lineage>
        <taxon>Eukaryota</taxon>
        <taxon>Metazoa</taxon>
        <taxon>Ecdysozoa</taxon>
        <taxon>Nematoda</taxon>
        <taxon>Enoplea</taxon>
        <taxon>Dorylaimia</taxon>
        <taxon>Mermithida</taxon>
        <taxon>Mermithoidea</taxon>
        <taxon>Mermithidae</taxon>
        <taxon>Romanomermis</taxon>
    </lineage>
</organism>
<evidence type="ECO:0000313" key="1">
    <source>
        <dbReference type="Proteomes" id="UP000887565"/>
    </source>
</evidence>